<dbReference type="InterPro" id="IPR051321">
    <property type="entry name" value="PHA/PHB_synthase"/>
</dbReference>
<dbReference type="EMBL" id="JAWXYB010000018">
    <property type="protein sequence ID" value="MDX5931297.1"/>
    <property type="molecule type" value="Genomic_DNA"/>
</dbReference>
<dbReference type="InterPro" id="IPR000073">
    <property type="entry name" value="AB_hydrolase_1"/>
</dbReference>
<dbReference type="Pfam" id="PF00561">
    <property type="entry name" value="Abhydrolase_1"/>
    <property type="match status" value="1"/>
</dbReference>
<sequence>MDLNAATCETIARRGPRPLLLHLMLASLPSPPSPNGLLRWRHAWQNWKPGQDLPDFTSCLGDQAPGQLDDGLIAAIAAYRRHPYQRRVEDPPVIWREGGSRLLDYGGSGPAVLFVPSLINRAYIFDLSPESSFLRYLAAHGVHPMLLDWGWPDQDERNFSLTDYIEGRLGRAIAACPHPIILAGYCMGGLFALAAASRRPDKVSALALLATPWDFHADAPGMAPLARGVMDVLAPIMHSTGTLPIDAIQGLVAMIDPHAVHTKFRSFAKLDPNSAKAIRFVALEDWLNDGVPLAAPVARETLDGWYSRNTPQQGRWFVAGLPVAPATIKIPTLVVIPNRDRLVPPASASALLPLIPHAEVLSPSAGHIGMIAGAGAPHSLWQPFLNWVTSL</sequence>
<dbReference type="RefSeq" id="WP_319614220.1">
    <property type="nucleotide sequence ID" value="NZ_JAWXYB010000018.1"/>
</dbReference>
<accession>A0AAW9DSL2</accession>
<protein>
    <submittedName>
        <fullName evidence="2">Alpha/beta fold hydrolase</fullName>
    </submittedName>
</protein>
<reference evidence="2 3" key="1">
    <citation type="submission" date="2023-11" db="EMBL/GenBank/DDBJ databases">
        <title>MicrobeMod: A computational toolkit for identifying prokaryotic methylation and restriction-modification with nanopore sequencing.</title>
        <authorList>
            <person name="Crits-Christoph A."/>
            <person name="Kang S.C."/>
            <person name="Lee H."/>
            <person name="Ostrov N."/>
        </authorList>
    </citation>
    <scope>NUCLEOTIDE SEQUENCE [LARGE SCALE GENOMIC DNA]</scope>
    <source>
        <strain evidence="2 3">DSMZ 700</strain>
    </source>
</reference>
<dbReference type="Proteomes" id="UP001279553">
    <property type="component" value="Unassembled WGS sequence"/>
</dbReference>
<evidence type="ECO:0000259" key="1">
    <source>
        <dbReference type="Pfam" id="PF00561"/>
    </source>
</evidence>
<evidence type="ECO:0000313" key="3">
    <source>
        <dbReference type="Proteomes" id="UP001279553"/>
    </source>
</evidence>
<gene>
    <name evidence="2" type="ORF">SIL87_11015</name>
</gene>
<dbReference type="InterPro" id="IPR029058">
    <property type="entry name" value="AB_hydrolase_fold"/>
</dbReference>
<dbReference type="SUPFAM" id="SSF53474">
    <property type="entry name" value="alpha/beta-Hydrolases"/>
    <property type="match status" value="1"/>
</dbReference>
<dbReference type="Gene3D" id="3.40.50.1820">
    <property type="entry name" value="alpha/beta hydrolase"/>
    <property type="match status" value="1"/>
</dbReference>
<feature type="domain" description="AB hydrolase-1" evidence="1">
    <location>
        <begin position="178"/>
        <end position="371"/>
    </location>
</feature>
<keyword evidence="2" id="KW-0378">Hydrolase</keyword>
<proteinExistence type="predicted"/>
<dbReference type="AlphaFoldDB" id="A0AAW9DSL2"/>
<dbReference type="GO" id="GO:0016787">
    <property type="term" value="F:hydrolase activity"/>
    <property type="evidence" value="ECO:0007669"/>
    <property type="project" value="UniProtKB-KW"/>
</dbReference>
<evidence type="ECO:0000313" key="2">
    <source>
        <dbReference type="EMBL" id="MDX5931297.1"/>
    </source>
</evidence>
<keyword evidence="3" id="KW-1185">Reference proteome</keyword>
<name>A0AAW9DSL2_ACIAO</name>
<organism evidence="2 3">
    <name type="scientific">Acidiphilium acidophilum</name>
    <name type="common">Thiobacillus acidophilus</name>
    <dbReference type="NCBI Taxonomy" id="76588"/>
    <lineage>
        <taxon>Bacteria</taxon>
        <taxon>Pseudomonadati</taxon>
        <taxon>Pseudomonadota</taxon>
        <taxon>Alphaproteobacteria</taxon>
        <taxon>Acetobacterales</taxon>
        <taxon>Acidocellaceae</taxon>
        <taxon>Acidiphilium</taxon>
    </lineage>
</organism>
<comment type="caution">
    <text evidence="2">The sequence shown here is derived from an EMBL/GenBank/DDBJ whole genome shotgun (WGS) entry which is preliminary data.</text>
</comment>
<dbReference type="PANTHER" id="PTHR36837:SF2">
    <property type="entry name" value="POLY(3-HYDROXYALKANOATE) POLYMERASE SUBUNIT PHAC"/>
    <property type="match status" value="1"/>
</dbReference>
<dbReference type="PANTHER" id="PTHR36837">
    <property type="entry name" value="POLY(3-HYDROXYALKANOATE) POLYMERASE SUBUNIT PHAC"/>
    <property type="match status" value="1"/>
</dbReference>